<evidence type="ECO:0000313" key="1">
    <source>
        <dbReference type="EMBL" id="KLO04203.1"/>
    </source>
</evidence>
<organism evidence="1 2">
    <name type="scientific">Schizopora paradoxa</name>
    <dbReference type="NCBI Taxonomy" id="27342"/>
    <lineage>
        <taxon>Eukaryota</taxon>
        <taxon>Fungi</taxon>
        <taxon>Dikarya</taxon>
        <taxon>Basidiomycota</taxon>
        <taxon>Agaricomycotina</taxon>
        <taxon>Agaricomycetes</taxon>
        <taxon>Hymenochaetales</taxon>
        <taxon>Schizoporaceae</taxon>
        <taxon>Schizopora</taxon>
    </lineage>
</organism>
<dbReference type="EMBL" id="KQ086647">
    <property type="protein sequence ID" value="KLO04203.1"/>
    <property type="molecule type" value="Genomic_DNA"/>
</dbReference>
<sequence length="119" mass="13374">MARPPTTLTDVPRCLLCSVPTTSNRHRPPSVFSTCIVPRLVAIPHVPSFVEGCSNTTTTTTARHRLPRPSAFDIYPVYRQNRIHGALHTHPRHPYAISDRIGVQEGTWIWVNGRENEIA</sequence>
<dbReference type="InParanoid" id="A0A0H2R3Y2"/>
<dbReference type="AlphaFoldDB" id="A0A0H2R3Y2"/>
<evidence type="ECO:0000313" key="2">
    <source>
        <dbReference type="Proteomes" id="UP000053477"/>
    </source>
</evidence>
<accession>A0A0H2R3Y2</accession>
<reference evidence="1 2" key="1">
    <citation type="submission" date="2015-04" db="EMBL/GenBank/DDBJ databases">
        <title>Complete genome sequence of Schizopora paradoxa KUC8140, a cosmopolitan wood degrader in East Asia.</title>
        <authorList>
            <consortium name="DOE Joint Genome Institute"/>
            <person name="Min B."/>
            <person name="Park H."/>
            <person name="Jang Y."/>
            <person name="Kim J.-J."/>
            <person name="Kim K.H."/>
            <person name="Pangilinan J."/>
            <person name="Lipzen A."/>
            <person name="Riley R."/>
            <person name="Grigoriev I.V."/>
            <person name="Spatafora J.W."/>
            <person name="Choi I.-G."/>
        </authorList>
    </citation>
    <scope>NUCLEOTIDE SEQUENCE [LARGE SCALE GENOMIC DNA]</scope>
    <source>
        <strain evidence="1 2">KUC8140</strain>
    </source>
</reference>
<keyword evidence="2" id="KW-1185">Reference proteome</keyword>
<dbReference type="Proteomes" id="UP000053477">
    <property type="component" value="Unassembled WGS sequence"/>
</dbReference>
<protein>
    <submittedName>
        <fullName evidence="1">Uncharacterized protein</fullName>
    </submittedName>
</protein>
<proteinExistence type="predicted"/>
<gene>
    <name evidence="1" type="ORF">SCHPADRAFT_911760</name>
</gene>
<name>A0A0H2R3Y2_9AGAM</name>